<dbReference type="Proteomes" id="UP000566071">
    <property type="component" value="Unassembled WGS sequence"/>
</dbReference>
<proteinExistence type="predicted"/>
<reference evidence="1 2" key="1">
    <citation type="submission" date="2020-05" db="EMBL/GenBank/DDBJ databases">
        <authorList>
            <person name="Khan S.A."/>
            <person name="Jeon C.O."/>
            <person name="Chun B.H."/>
        </authorList>
    </citation>
    <scope>NUCLEOTIDE SEQUENCE [LARGE SCALE GENOMIC DNA]</scope>
    <source>
        <strain evidence="1 2">S1162</strain>
    </source>
</reference>
<evidence type="ECO:0000313" key="2">
    <source>
        <dbReference type="Proteomes" id="UP000566071"/>
    </source>
</evidence>
<gene>
    <name evidence="1" type="ORF">HK413_02655</name>
</gene>
<dbReference type="RefSeq" id="WP_175269033.1">
    <property type="nucleotide sequence ID" value="NZ_JABFCR010000008.1"/>
</dbReference>
<accession>A0ABX1W0Z9</accession>
<dbReference type="EMBL" id="JABFCR010000008">
    <property type="protein sequence ID" value="NNU33336.1"/>
    <property type="molecule type" value="Genomic_DNA"/>
</dbReference>
<organism evidence="1 2">
    <name type="scientific">Mucilaginibacter humi</name>
    <dbReference type="NCBI Taxonomy" id="2732510"/>
    <lineage>
        <taxon>Bacteria</taxon>
        <taxon>Pseudomonadati</taxon>
        <taxon>Bacteroidota</taxon>
        <taxon>Sphingobacteriia</taxon>
        <taxon>Sphingobacteriales</taxon>
        <taxon>Sphingobacteriaceae</taxon>
        <taxon>Mucilaginibacter</taxon>
    </lineage>
</organism>
<comment type="caution">
    <text evidence="1">The sequence shown here is derived from an EMBL/GenBank/DDBJ whole genome shotgun (WGS) entry which is preliminary data.</text>
</comment>
<protein>
    <submittedName>
        <fullName evidence="1">Uncharacterized protein</fullName>
    </submittedName>
</protein>
<evidence type="ECO:0000313" key="1">
    <source>
        <dbReference type="EMBL" id="NNU33336.1"/>
    </source>
</evidence>
<sequence>MEQTDIKEIIKESLSVLKEKIVIALQNDDAESIEKEIDELSVVVAKMITNLEELAFDAGRLREDDGEFVFDDFDDFQNA</sequence>
<keyword evidence="2" id="KW-1185">Reference proteome</keyword>
<name>A0ABX1W0Z9_9SPHI</name>